<protein>
    <submittedName>
        <fullName evidence="1">Uncharacterized protein</fullName>
    </submittedName>
</protein>
<name>A0A392V617_9FABA</name>
<dbReference type="AlphaFoldDB" id="A0A392V617"/>
<feature type="non-terminal residue" evidence="1">
    <location>
        <position position="1"/>
    </location>
</feature>
<evidence type="ECO:0000313" key="1">
    <source>
        <dbReference type="EMBL" id="MCI82863.1"/>
    </source>
</evidence>
<keyword evidence="2" id="KW-1185">Reference proteome</keyword>
<evidence type="ECO:0000313" key="2">
    <source>
        <dbReference type="Proteomes" id="UP000265520"/>
    </source>
</evidence>
<proteinExistence type="predicted"/>
<reference evidence="1 2" key="1">
    <citation type="journal article" date="2018" name="Front. Plant Sci.">
        <title>Red Clover (Trifolium pratense) and Zigzag Clover (T. medium) - A Picture of Genomic Similarities and Differences.</title>
        <authorList>
            <person name="Dluhosova J."/>
            <person name="Istvanek J."/>
            <person name="Nedelnik J."/>
            <person name="Repkova J."/>
        </authorList>
    </citation>
    <scope>NUCLEOTIDE SEQUENCE [LARGE SCALE GENOMIC DNA]</scope>
    <source>
        <strain evidence="2">cv. 10/8</strain>
        <tissue evidence="1">Leaf</tissue>
    </source>
</reference>
<accession>A0A392V617</accession>
<dbReference type="EMBL" id="LXQA011053447">
    <property type="protein sequence ID" value="MCI82863.1"/>
    <property type="molecule type" value="Genomic_DNA"/>
</dbReference>
<organism evidence="1 2">
    <name type="scientific">Trifolium medium</name>
    <dbReference type="NCBI Taxonomy" id="97028"/>
    <lineage>
        <taxon>Eukaryota</taxon>
        <taxon>Viridiplantae</taxon>
        <taxon>Streptophyta</taxon>
        <taxon>Embryophyta</taxon>
        <taxon>Tracheophyta</taxon>
        <taxon>Spermatophyta</taxon>
        <taxon>Magnoliopsida</taxon>
        <taxon>eudicotyledons</taxon>
        <taxon>Gunneridae</taxon>
        <taxon>Pentapetalae</taxon>
        <taxon>rosids</taxon>
        <taxon>fabids</taxon>
        <taxon>Fabales</taxon>
        <taxon>Fabaceae</taxon>
        <taxon>Papilionoideae</taxon>
        <taxon>50 kb inversion clade</taxon>
        <taxon>NPAAA clade</taxon>
        <taxon>Hologalegina</taxon>
        <taxon>IRL clade</taxon>
        <taxon>Trifolieae</taxon>
        <taxon>Trifolium</taxon>
    </lineage>
</organism>
<dbReference type="Proteomes" id="UP000265520">
    <property type="component" value="Unassembled WGS sequence"/>
</dbReference>
<comment type="caution">
    <text evidence="1">The sequence shown here is derived from an EMBL/GenBank/DDBJ whole genome shotgun (WGS) entry which is preliminary data.</text>
</comment>
<sequence length="35" mass="3846">EFGTRSDEVIGLSRKCGHSEMVEQAAMSIGINYDD</sequence>